<keyword evidence="1" id="KW-0472">Membrane</keyword>
<keyword evidence="1" id="KW-0812">Transmembrane</keyword>
<keyword evidence="1" id="KW-1133">Transmembrane helix</keyword>
<dbReference type="AlphaFoldDB" id="A0A562S5R3"/>
<evidence type="ECO:0000313" key="2">
    <source>
        <dbReference type="EMBL" id="TWI76518.1"/>
    </source>
</evidence>
<dbReference type="Proteomes" id="UP000316291">
    <property type="component" value="Unassembled WGS sequence"/>
</dbReference>
<comment type="caution">
    <text evidence="2">The sequence shown here is derived from an EMBL/GenBank/DDBJ whole genome shotgun (WGS) entry which is preliminary data.</text>
</comment>
<name>A0A562S5R3_9BRAD</name>
<feature type="transmembrane region" description="Helical" evidence="1">
    <location>
        <begin position="21"/>
        <end position="41"/>
    </location>
</feature>
<proteinExistence type="predicted"/>
<protein>
    <submittedName>
        <fullName evidence="2">Uncharacterized protein</fullName>
    </submittedName>
</protein>
<evidence type="ECO:0000313" key="3">
    <source>
        <dbReference type="Proteomes" id="UP000316291"/>
    </source>
</evidence>
<sequence>MIRTRTLDSARAETFGRRTRKIVAGAFALATMLLPFGAWGMDGSPRLAMDGSPKLAMDTAGHLLPLPPIPYLDSMRWMNWKPSTPIFKVDTLLLPDSARPGLFRMPTEYDRGLPRVS</sequence>
<reference evidence="2 3" key="1">
    <citation type="journal article" date="2015" name="Stand. Genomic Sci.">
        <title>Genomic Encyclopedia of Bacterial and Archaeal Type Strains, Phase III: the genomes of soil and plant-associated and newly described type strains.</title>
        <authorList>
            <person name="Whitman W.B."/>
            <person name="Woyke T."/>
            <person name="Klenk H.P."/>
            <person name="Zhou Y."/>
            <person name="Lilburn T.G."/>
            <person name="Beck B.J."/>
            <person name="De Vos P."/>
            <person name="Vandamme P."/>
            <person name="Eisen J.A."/>
            <person name="Garrity G."/>
            <person name="Hugenholtz P."/>
            <person name="Kyrpides N.C."/>
        </authorList>
    </citation>
    <scope>NUCLEOTIDE SEQUENCE [LARGE SCALE GENOMIC DNA]</scope>
    <source>
        <strain evidence="2 3">CGMCC 1.10948</strain>
    </source>
</reference>
<dbReference type="EMBL" id="VLLA01000001">
    <property type="protein sequence ID" value="TWI76518.1"/>
    <property type="molecule type" value="Genomic_DNA"/>
</dbReference>
<dbReference type="OrthoDB" id="8243563at2"/>
<accession>A0A562S5R3</accession>
<dbReference type="RefSeq" id="WP_145831237.1">
    <property type="nucleotide sequence ID" value="NZ_VLLA01000001.1"/>
</dbReference>
<evidence type="ECO:0000256" key="1">
    <source>
        <dbReference type="SAM" id="Phobius"/>
    </source>
</evidence>
<organism evidence="2 3">
    <name type="scientific">Bradyrhizobium huanghuaihaiense</name>
    <dbReference type="NCBI Taxonomy" id="990078"/>
    <lineage>
        <taxon>Bacteria</taxon>
        <taxon>Pseudomonadati</taxon>
        <taxon>Pseudomonadota</taxon>
        <taxon>Alphaproteobacteria</taxon>
        <taxon>Hyphomicrobiales</taxon>
        <taxon>Nitrobacteraceae</taxon>
        <taxon>Bradyrhizobium</taxon>
    </lineage>
</organism>
<keyword evidence="3" id="KW-1185">Reference proteome</keyword>
<gene>
    <name evidence="2" type="ORF">IQ16_00760</name>
</gene>